<accession>A0A368S8F3</accession>
<organism evidence="1">
    <name type="scientific">Setaria italica</name>
    <name type="common">Foxtail millet</name>
    <name type="synonym">Panicum italicum</name>
    <dbReference type="NCBI Taxonomy" id="4555"/>
    <lineage>
        <taxon>Eukaryota</taxon>
        <taxon>Viridiplantae</taxon>
        <taxon>Streptophyta</taxon>
        <taxon>Embryophyta</taxon>
        <taxon>Tracheophyta</taxon>
        <taxon>Spermatophyta</taxon>
        <taxon>Magnoliopsida</taxon>
        <taxon>Liliopsida</taxon>
        <taxon>Poales</taxon>
        <taxon>Poaceae</taxon>
        <taxon>PACMAD clade</taxon>
        <taxon>Panicoideae</taxon>
        <taxon>Panicodae</taxon>
        <taxon>Paniceae</taxon>
        <taxon>Cenchrinae</taxon>
        <taxon>Setaria</taxon>
    </lineage>
</organism>
<proteinExistence type="predicted"/>
<name>A0A368S8F3_SETIT</name>
<dbReference type="EMBL" id="CM003535">
    <property type="protein sequence ID" value="RCV38688.1"/>
    <property type="molecule type" value="Genomic_DNA"/>
</dbReference>
<sequence>MSGSLSSVNQRAPDRELERVVEILHLDGDSPWLIESCFLPTVIGLETAFLPVCLPLRRSGRCILNPFLHQFPGLRSTGSGTLP</sequence>
<evidence type="ECO:0000313" key="1">
    <source>
        <dbReference type="EMBL" id="RCV38688.1"/>
    </source>
</evidence>
<gene>
    <name evidence="1" type="ORF">SETIT_8G162800v2</name>
</gene>
<protein>
    <submittedName>
        <fullName evidence="1">Uncharacterized protein</fullName>
    </submittedName>
</protein>
<reference evidence="1" key="1">
    <citation type="journal article" date="2012" name="Nat. Biotechnol.">
        <title>Reference genome sequence of the model plant Setaria.</title>
        <authorList>
            <person name="Bennetzen J.L."/>
            <person name="Schmutz J."/>
            <person name="Wang H."/>
            <person name="Percifield R."/>
            <person name="Hawkins J."/>
            <person name="Pontaroli A.C."/>
            <person name="Estep M."/>
            <person name="Feng L."/>
            <person name="Vaughn J.N."/>
            <person name="Grimwood J."/>
            <person name="Jenkins J."/>
            <person name="Barry K."/>
            <person name="Lindquist E."/>
            <person name="Hellsten U."/>
            <person name="Deshpande S."/>
            <person name="Wang X."/>
            <person name="Wu X."/>
            <person name="Mitros T."/>
            <person name="Triplett J."/>
            <person name="Yang X."/>
            <person name="Ye C.Y."/>
            <person name="Mauro-Herrera M."/>
            <person name="Wang L."/>
            <person name="Li P."/>
            <person name="Sharma M."/>
            <person name="Sharma R."/>
            <person name="Ronald P.C."/>
            <person name="Panaud O."/>
            <person name="Kellogg E.A."/>
            <person name="Brutnell T.P."/>
            <person name="Doust A.N."/>
            <person name="Tuskan G.A."/>
            <person name="Rokhsar D."/>
            <person name="Devos K.M."/>
        </authorList>
    </citation>
    <scope>NUCLEOTIDE SEQUENCE [LARGE SCALE GENOMIC DNA]</scope>
    <source>
        <strain evidence="1">Yugu1</strain>
    </source>
</reference>
<reference evidence="1" key="2">
    <citation type="submission" date="2015-07" db="EMBL/GenBank/DDBJ databases">
        <authorList>
            <person name="Noorani M."/>
        </authorList>
    </citation>
    <scope>NUCLEOTIDE SEQUENCE</scope>
    <source>
        <strain evidence="1">Yugu1</strain>
    </source>
</reference>
<dbReference type="AlphaFoldDB" id="A0A368S8F3"/>